<dbReference type="SUPFAM" id="SSF50249">
    <property type="entry name" value="Nucleic acid-binding proteins"/>
    <property type="match status" value="1"/>
</dbReference>
<gene>
    <name evidence="1" type="ORF">CYJ19_08920</name>
</gene>
<dbReference type="Gene3D" id="2.40.50.140">
    <property type="entry name" value="Nucleic acid-binding proteins"/>
    <property type="match status" value="1"/>
</dbReference>
<evidence type="ECO:0000313" key="2">
    <source>
        <dbReference type="Proteomes" id="UP000235122"/>
    </source>
</evidence>
<sequence length="125" mass="13486">MSRLIRLVRTALASLWLSRGDIGAADEKAFSERVGTQPISQVSERKEIKIAGVITSVTYPARTGLADLSATLSDGSATIELVWMGRHDIPGIVPGARLLLSGTASLHRDHLRVVNPDYSLLAHML</sequence>
<name>A0A2I1IL29_9ACTO</name>
<dbReference type="RefSeq" id="WP_024331650.1">
    <property type="nucleotide sequence ID" value="NZ_JASOXK010000006.1"/>
</dbReference>
<keyword evidence="2" id="KW-1185">Reference proteome</keyword>
<dbReference type="STRING" id="33007.HMPREF3198_02237"/>
<proteinExistence type="predicted"/>
<organism evidence="1 2">
    <name type="scientific">Winkia neuii</name>
    <dbReference type="NCBI Taxonomy" id="33007"/>
    <lineage>
        <taxon>Bacteria</taxon>
        <taxon>Bacillati</taxon>
        <taxon>Actinomycetota</taxon>
        <taxon>Actinomycetes</taxon>
        <taxon>Actinomycetales</taxon>
        <taxon>Actinomycetaceae</taxon>
        <taxon>Winkia</taxon>
    </lineage>
</organism>
<evidence type="ECO:0000313" key="1">
    <source>
        <dbReference type="EMBL" id="PKY71830.1"/>
    </source>
</evidence>
<accession>A0A2I1IL29</accession>
<evidence type="ECO:0008006" key="3">
    <source>
        <dbReference type="Google" id="ProtNLM"/>
    </source>
</evidence>
<comment type="caution">
    <text evidence="1">The sequence shown here is derived from an EMBL/GenBank/DDBJ whole genome shotgun (WGS) entry which is preliminary data.</text>
</comment>
<dbReference type="Proteomes" id="UP000235122">
    <property type="component" value="Unassembled WGS sequence"/>
</dbReference>
<protein>
    <recommendedName>
        <fullName evidence="3">DNA-binding protein</fullName>
    </recommendedName>
</protein>
<dbReference type="CDD" id="cd04488">
    <property type="entry name" value="RecG_wedge_OBF"/>
    <property type="match status" value="1"/>
</dbReference>
<dbReference type="InterPro" id="IPR012340">
    <property type="entry name" value="NA-bd_OB-fold"/>
</dbReference>
<dbReference type="AlphaFoldDB" id="A0A2I1IL29"/>
<dbReference type="GeneID" id="35867079"/>
<dbReference type="EMBL" id="PKKO01000005">
    <property type="protein sequence ID" value="PKY71830.1"/>
    <property type="molecule type" value="Genomic_DNA"/>
</dbReference>
<reference evidence="1 2" key="1">
    <citation type="submission" date="2017-12" db="EMBL/GenBank/DDBJ databases">
        <title>Phylogenetic diversity of female urinary microbiome.</title>
        <authorList>
            <person name="Thomas-White K."/>
            <person name="Wolfe A.J."/>
        </authorList>
    </citation>
    <scope>NUCLEOTIDE SEQUENCE [LARGE SCALE GENOMIC DNA]</scope>
    <source>
        <strain evidence="1 2">UMB0402</strain>
    </source>
</reference>